<evidence type="ECO:0000256" key="3">
    <source>
        <dbReference type="ARBA" id="ARBA00022448"/>
    </source>
</evidence>
<feature type="domain" description="TonB C-terminal" evidence="10">
    <location>
        <begin position="204"/>
        <end position="295"/>
    </location>
</feature>
<evidence type="ECO:0000256" key="4">
    <source>
        <dbReference type="ARBA" id="ARBA00022475"/>
    </source>
</evidence>
<dbReference type="GO" id="GO:0031992">
    <property type="term" value="F:energy transducer activity"/>
    <property type="evidence" value="ECO:0007669"/>
    <property type="project" value="TreeGrafter"/>
</dbReference>
<evidence type="ECO:0000256" key="8">
    <source>
        <dbReference type="ARBA" id="ARBA00022989"/>
    </source>
</evidence>
<dbReference type="SUPFAM" id="SSF74653">
    <property type="entry name" value="TolA/TonB C-terminal domain"/>
    <property type="match status" value="2"/>
</dbReference>
<dbReference type="EMBL" id="JACIEP010000006">
    <property type="protein sequence ID" value="MBB4036123.1"/>
    <property type="molecule type" value="Genomic_DNA"/>
</dbReference>
<sequence length="295" mass="33535">MKHKIIALLIFITIWITEASSQTGITARLIETETTIEGTTKSRFPGGEGTLYDYLIKNIRYPYILVQTEMEGDVDLKFSIDKEGKAENIAVLKGFDPLADDEIIRVIKNMPKWIPAESDGKPIDANFRLNIHFSLNDELKELAKQMKDTANEYSYVEHPIIAEYRMKTEELATAAKLPENSDIEPDKEQTQVDFSLNRSPEFPGGTNALEAYLKENMRYPKRAIKYGIEGRTIFNLLISPEGEISKIWIFKSLFPDCDEEAFILIKKMPKWVPGLKNGEPASMEVLVPIAFVLPK</sequence>
<dbReference type="GO" id="GO:0055085">
    <property type="term" value="P:transmembrane transport"/>
    <property type="evidence" value="ECO:0007669"/>
    <property type="project" value="InterPro"/>
</dbReference>
<keyword evidence="7" id="KW-0653">Protein transport</keyword>
<evidence type="ECO:0000256" key="5">
    <source>
        <dbReference type="ARBA" id="ARBA00022519"/>
    </source>
</evidence>
<evidence type="ECO:0000256" key="9">
    <source>
        <dbReference type="ARBA" id="ARBA00023136"/>
    </source>
</evidence>
<evidence type="ECO:0000313" key="11">
    <source>
        <dbReference type="EMBL" id="MBB4036123.1"/>
    </source>
</evidence>
<gene>
    <name evidence="11" type="ORF">GGR21_002024</name>
</gene>
<dbReference type="GO" id="GO:0098797">
    <property type="term" value="C:plasma membrane protein complex"/>
    <property type="evidence" value="ECO:0007669"/>
    <property type="project" value="TreeGrafter"/>
</dbReference>
<keyword evidence="3" id="KW-0813">Transport</keyword>
<name>A0A840CWB7_9BACT</name>
<dbReference type="NCBIfam" id="TIGR01352">
    <property type="entry name" value="tonB_Cterm"/>
    <property type="match status" value="1"/>
</dbReference>
<keyword evidence="6" id="KW-0812">Transmembrane</keyword>
<keyword evidence="5" id="KW-0997">Cell inner membrane</keyword>
<keyword evidence="4" id="KW-1003">Cell membrane</keyword>
<comment type="subcellular location">
    <subcellularLocation>
        <location evidence="1">Cell inner membrane</location>
        <topology evidence="1">Single-pass membrane protein</topology>
        <orientation evidence="1">Periplasmic side</orientation>
    </subcellularLocation>
</comment>
<dbReference type="InterPro" id="IPR051045">
    <property type="entry name" value="TonB-dependent_transducer"/>
</dbReference>
<organism evidence="11 12">
    <name type="scientific">Dysgonomonas hofstadii</name>
    <dbReference type="NCBI Taxonomy" id="637886"/>
    <lineage>
        <taxon>Bacteria</taxon>
        <taxon>Pseudomonadati</taxon>
        <taxon>Bacteroidota</taxon>
        <taxon>Bacteroidia</taxon>
        <taxon>Bacteroidales</taxon>
        <taxon>Dysgonomonadaceae</taxon>
        <taxon>Dysgonomonas</taxon>
    </lineage>
</organism>
<comment type="similarity">
    <text evidence="2">Belongs to the TonB family.</text>
</comment>
<comment type="caution">
    <text evidence="11">The sequence shown here is derived from an EMBL/GenBank/DDBJ whole genome shotgun (WGS) entry which is preliminary data.</text>
</comment>
<protein>
    <submittedName>
        <fullName evidence="11">TonB family protein</fullName>
    </submittedName>
</protein>
<keyword evidence="8" id="KW-1133">Transmembrane helix</keyword>
<reference evidence="11 12" key="1">
    <citation type="submission" date="2020-08" db="EMBL/GenBank/DDBJ databases">
        <title>Genomic Encyclopedia of Type Strains, Phase IV (KMG-IV): sequencing the most valuable type-strain genomes for metagenomic binning, comparative biology and taxonomic classification.</title>
        <authorList>
            <person name="Goeker M."/>
        </authorList>
    </citation>
    <scope>NUCLEOTIDE SEQUENCE [LARGE SCALE GENOMIC DNA]</scope>
    <source>
        <strain evidence="11 12">DSM 104969</strain>
    </source>
</reference>
<feature type="domain" description="TonB C-terminal" evidence="10">
    <location>
        <begin position="46"/>
        <end position="142"/>
    </location>
</feature>
<evidence type="ECO:0000313" key="12">
    <source>
        <dbReference type="Proteomes" id="UP000555103"/>
    </source>
</evidence>
<dbReference type="Gene3D" id="3.30.1150.10">
    <property type="match status" value="2"/>
</dbReference>
<keyword evidence="9" id="KW-0472">Membrane</keyword>
<dbReference type="Pfam" id="PF03544">
    <property type="entry name" value="TonB_C"/>
    <property type="match status" value="2"/>
</dbReference>
<proteinExistence type="inferred from homology"/>
<dbReference type="PANTHER" id="PTHR33446:SF2">
    <property type="entry name" value="PROTEIN TONB"/>
    <property type="match status" value="1"/>
</dbReference>
<evidence type="ECO:0000259" key="10">
    <source>
        <dbReference type="PROSITE" id="PS52015"/>
    </source>
</evidence>
<dbReference type="Proteomes" id="UP000555103">
    <property type="component" value="Unassembled WGS sequence"/>
</dbReference>
<evidence type="ECO:0000256" key="7">
    <source>
        <dbReference type="ARBA" id="ARBA00022927"/>
    </source>
</evidence>
<evidence type="ECO:0000256" key="1">
    <source>
        <dbReference type="ARBA" id="ARBA00004383"/>
    </source>
</evidence>
<dbReference type="AlphaFoldDB" id="A0A840CWB7"/>
<dbReference type="InterPro" id="IPR006260">
    <property type="entry name" value="TonB/TolA_C"/>
</dbReference>
<accession>A0A840CWB7</accession>
<dbReference type="RefSeq" id="WP_183307035.1">
    <property type="nucleotide sequence ID" value="NZ_JACIEP010000006.1"/>
</dbReference>
<dbReference type="PROSITE" id="PS52015">
    <property type="entry name" value="TONB_CTD"/>
    <property type="match status" value="2"/>
</dbReference>
<dbReference type="PANTHER" id="PTHR33446">
    <property type="entry name" value="PROTEIN TONB-RELATED"/>
    <property type="match status" value="1"/>
</dbReference>
<keyword evidence="12" id="KW-1185">Reference proteome</keyword>
<dbReference type="GO" id="GO:0015031">
    <property type="term" value="P:protein transport"/>
    <property type="evidence" value="ECO:0007669"/>
    <property type="project" value="UniProtKB-KW"/>
</dbReference>
<evidence type="ECO:0000256" key="2">
    <source>
        <dbReference type="ARBA" id="ARBA00006555"/>
    </source>
</evidence>
<dbReference type="InterPro" id="IPR037682">
    <property type="entry name" value="TonB_C"/>
</dbReference>
<evidence type="ECO:0000256" key="6">
    <source>
        <dbReference type="ARBA" id="ARBA00022692"/>
    </source>
</evidence>